<dbReference type="EMBL" id="KV423971">
    <property type="protein sequence ID" value="KZT56835.1"/>
    <property type="molecule type" value="Genomic_DNA"/>
</dbReference>
<dbReference type="AlphaFoldDB" id="A0A165FJC6"/>
<feature type="chain" id="PRO_5007857716" evidence="5">
    <location>
        <begin position="18"/>
        <end position="298"/>
    </location>
</feature>
<evidence type="ECO:0000313" key="8">
    <source>
        <dbReference type="Proteomes" id="UP000076842"/>
    </source>
</evidence>
<dbReference type="Pfam" id="PF01764">
    <property type="entry name" value="Lipase_3"/>
    <property type="match status" value="1"/>
</dbReference>
<dbReference type="InterPro" id="IPR029058">
    <property type="entry name" value="AB_hydrolase_fold"/>
</dbReference>
<comment type="catalytic activity">
    <reaction evidence="3">
        <text>a diacylglycerol + H2O = a monoacylglycerol + a fatty acid + H(+)</text>
        <dbReference type="Rhea" id="RHEA:32731"/>
        <dbReference type="ChEBI" id="CHEBI:15377"/>
        <dbReference type="ChEBI" id="CHEBI:15378"/>
        <dbReference type="ChEBI" id="CHEBI:17408"/>
        <dbReference type="ChEBI" id="CHEBI:18035"/>
        <dbReference type="ChEBI" id="CHEBI:28868"/>
    </reaction>
</comment>
<evidence type="ECO:0000256" key="1">
    <source>
        <dbReference type="ARBA" id="ARBA00023157"/>
    </source>
</evidence>
<dbReference type="PANTHER" id="PTHR45856:SF25">
    <property type="entry name" value="FUNGAL LIPASE-LIKE DOMAIN-CONTAINING PROTEIN"/>
    <property type="match status" value="1"/>
</dbReference>
<dbReference type="PANTHER" id="PTHR45856">
    <property type="entry name" value="ALPHA/BETA-HYDROLASES SUPERFAMILY PROTEIN"/>
    <property type="match status" value="1"/>
</dbReference>
<dbReference type="CDD" id="cd00519">
    <property type="entry name" value="Lipase_3"/>
    <property type="match status" value="1"/>
</dbReference>
<organism evidence="7 8">
    <name type="scientific">Calocera cornea HHB12733</name>
    <dbReference type="NCBI Taxonomy" id="1353952"/>
    <lineage>
        <taxon>Eukaryota</taxon>
        <taxon>Fungi</taxon>
        <taxon>Dikarya</taxon>
        <taxon>Basidiomycota</taxon>
        <taxon>Agaricomycotina</taxon>
        <taxon>Dacrymycetes</taxon>
        <taxon>Dacrymycetales</taxon>
        <taxon>Dacrymycetaceae</taxon>
        <taxon>Calocera</taxon>
    </lineage>
</organism>
<gene>
    <name evidence="7" type="ORF">CALCODRAFT_483603</name>
</gene>
<dbReference type="GO" id="GO:0016787">
    <property type="term" value="F:hydrolase activity"/>
    <property type="evidence" value="ECO:0007669"/>
    <property type="project" value="UniProtKB-KW"/>
</dbReference>
<evidence type="ECO:0000256" key="5">
    <source>
        <dbReference type="SAM" id="SignalP"/>
    </source>
</evidence>
<sequence length="298" mass="31124">MLGPVVSLAALALGAYAVPLPRQSISQVSLSTIDSYSPYTQFARAAYCPTTETVNWSCGQACAANAGFVTYAVGGDDDETPYFFVGYWPAENAAVVAHEGTDPTQFLSLLVDADFFLESLDTTLFPGLSSSIEAHSGFLAAHARSAATVLSAVQQVISQHGVTNVITVGHSLGGAIALLDAVYLPLHLPSSISVRSVTYGLPRVGNPAFAAYVDAHLNLVHITNMLDPIPIVPGEFLGFAHPQGEVHILSGTDWVACAGDDNPSVDCSTGAVPTILTSDILNHLGPYNGISIGTIYCT</sequence>
<keyword evidence="7" id="KW-0378">Hydrolase</keyword>
<dbReference type="InterPro" id="IPR002921">
    <property type="entry name" value="Fungal_lipase-type"/>
</dbReference>
<dbReference type="OrthoDB" id="426718at2759"/>
<evidence type="ECO:0000259" key="6">
    <source>
        <dbReference type="Pfam" id="PF01764"/>
    </source>
</evidence>
<evidence type="ECO:0000256" key="3">
    <source>
        <dbReference type="ARBA" id="ARBA00047591"/>
    </source>
</evidence>
<keyword evidence="1" id="KW-1015">Disulfide bond</keyword>
<name>A0A165FJC6_9BASI</name>
<dbReference type="InterPro" id="IPR051218">
    <property type="entry name" value="Sec_MonoDiacylglyc_Lipase"/>
</dbReference>
<keyword evidence="5" id="KW-0732">Signal</keyword>
<dbReference type="InParanoid" id="A0A165FJC6"/>
<proteinExistence type="inferred from homology"/>
<accession>A0A165FJC6</accession>
<dbReference type="GO" id="GO:0006629">
    <property type="term" value="P:lipid metabolic process"/>
    <property type="evidence" value="ECO:0007669"/>
    <property type="project" value="InterPro"/>
</dbReference>
<dbReference type="Gene3D" id="3.40.50.1820">
    <property type="entry name" value="alpha/beta hydrolase"/>
    <property type="match status" value="1"/>
</dbReference>
<feature type="domain" description="Fungal lipase-type" evidence="6">
    <location>
        <begin position="95"/>
        <end position="235"/>
    </location>
</feature>
<dbReference type="STRING" id="1353952.A0A165FJC6"/>
<keyword evidence="8" id="KW-1185">Reference proteome</keyword>
<protein>
    <submittedName>
        <fullName evidence="7">Alpha/beta-hydrolase</fullName>
    </submittedName>
</protein>
<evidence type="ECO:0000256" key="2">
    <source>
        <dbReference type="ARBA" id="ARBA00043996"/>
    </source>
</evidence>
<comment type="catalytic activity">
    <reaction evidence="4">
        <text>a monoacylglycerol + H2O = glycerol + a fatty acid + H(+)</text>
        <dbReference type="Rhea" id="RHEA:15245"/>
        <dbReference type="ChEBI" id="CHEBI:15377"/>
        <dbReference type="ChEBI" id="CHEBI:15378"/>
        <dbReference type="ChEBI" id="CHEBI:17408"/>
        <dbReference type="ChEBI" id="CHEBI:17754"/>
        <dbReference type="ChEBI" id="CHEBI:28868"/>
    </reaction>
</comment>
<comment type="similarity">
    <text evidence="2">Belongs to the AB hydrolase superfamily. Lipase family. Class 3 subfamily.</text>
</comment>
<dbReference type="Proteomes" id="UP000076842">
    <property type="component" value="Unassembled WGS sequence"/>
</dbReference>
<reference evidence="7 8" key="1">
    <citation type="journal article" date="2016" name="Mol. Biol. Evol.">
        <title>Comparative Genomics of Early-Diverging Mushroom-Forming Fungi Provides Insights into the Origins of Lignocellulose Decay Capabilities.</title>
        <authorList>
            <person name="Nagy L.G."/>
            <person name="Riley R."/>
            <person name="Tritt A."/>
            <person name="Adam C."/>
            <person name="Daum C."/>
            <person name="Floudas D."/>
            <person name="Sun H."/>
            <person name="Yadav J.S."/>
            <person name="Pangilinan J."/>
            <person name="Larsson K.H."/>
            <person name="Matsuura K."/>
            <person name="Barry K."/>
            <person name="Labutti K."/>
            <person name="Kuo R."/>
            <person name="Ohm R.A."/>
            <person name="Bhattacharya S.S."/>
            <person name="Shirouzu T."/>
            <person name="Yoshinaga Y."/>
            <person name="Martin F.M."/>
            <person name="Grigoriev I.V."/>
            <person name="Hibbett D.S."/>
        </authorList>
    </citation>
    <scope>NUCLEOTIDE SEQUENCE [LARGE SCALE GENOMIC DNA]</scope>
    <source>
        <strain evidence="7 8">HHB12733</strain>
    </source>
</reference>
<dbReference type="SUPFAM" id="SSF53474">
    <property type="entry name" value="alpha/beta-Hydrolases"/>
    <property type="match status" value="1"/>
</dbReference>
<feature type="signal peptide" evidence="5">
    <location>
        <begin position="1"/>
        <end position="17"/>
    </location>
</feature>
<evidence type="ECO:0000313" key="7">
    <source>
        <dbReference type="EMBL" id="KZT56835.1"/>
    </source>
</evidence>
<evidence type="ECO:0000256" key="4">
    <source>
        <dbReference type="ARBA" id="ARBA00048461"/>
    </source>
</evidence>